<dbReference type="Gene3D" id="2.60.40.1290">
    <property type="match status" value="1"/>
</dbReference>
<dbReference type="RefSeq" id="WP_117522120.1">
    <property type="nucleotide sequence ID" value="NZ_QVEU01000007.1"/>
</dbReference>
<feature type="compositionally biased region" description="Basic and acidic residues" evidence="7">
    <location>
        <begin position="28"/>
        <end position="37"/>
    </location>
</feature>
<dbReference type="Proteomes" id="UP000261011">
    <property type="component" value="Unassembled WGS sequence"/>
</dbReference>
<dbReference type="AlphaFoldDB" id="A0A3E2TGD5"/>
<feature type="region of interest" description="Disordered" evidence="7">
    <location>
        <begin position="1077"/>
        <end position="1144"/>
    </location>
</feature>
<keyword evidence="2" id="KW-0134">Cell wall</keyword>
<evidence type="ECO:0000256" key="1">
    <source>
        <dbReference type="ARBA" id="ARBA00004168"/>
    </source>
</evidence>
<dbReference type="EMBL" id="QVEU01000007">
    <property type="protein sequence ID" value="RGB75144.1"/>
    <property type="molecule type" value="Genomic_DNA"/>
</dbReference>
<feature type="domain" description="MucBP" evidence="9">
    <location>
        <begin position="897"/>
        <end position="969"/>
    </location>
</feature>
<feature type="region of interest" description="Disordered" evidence="7">
    <location>
        <begin position="795"/>
        <end position="822"/>
    </location>
</feature>
<keyword evidence="6" id="KW-0572">Peptidoglycan-anchor</keyword>
<comment type="caution">
    <text evidence="12">The sequence shown here is derived from an EMBL/GenBank/DDBJ whole genome shotgun (WGS) entry which is preliminary data.</text>
</comment>
<proteinExistence type="predicted"/>
<dbReference type="InterPro" id="IPR041171">
    <property type="entry name" value="SDR_Ig"/>
</dbReference>
<evidence type="ECO:0000256" key="4">
    <source>
        <dbReference type="ARBA" id="ARBA00022729"/>
    </source>
</evidence>
<feature type="compositionally biased region" description="Basic and acidic residues" evidence="7">
    <location>
        <begin position="50"/>
        <end position="77"/>
    </location>
</feature>
<evidence type="ECO:0000256" key="2">
    <source>
        <dbReference type="ARBA" id="ARBA00022512"/>
    </source>
</evidence>
<evidence type="ECO:0000256" key="7">
    <source>
        <dbReference type="SAM" id="MobiDB-lite"/>
    </source>
</evidence>
<feature type="domain" description="MucBP" evidence="9">
    <location>
        <begin position="713"/>
        <end position="772"/>
    </location>
</feature>
<dbReference type="Gene3D" id="3.10.20.320">
    <property type="entry name" value="Putative peptidoglycan bound protein (lpxtg motif)"/>
    <property type="match status" value="5"/>
</dbReference>
<sequence length="1170" mass="131704">MKNNNSTKKTVTILSLAMVLVLPVTSHADEQTNEEKPLNTQNYMGGGTDSKLEEELSALIDKEKADDKEVSIDKESSDEIESSDIETSNSNIEDKENLAETENIETDNKDLADDVNSEKEDNPKPKENYNSTEKVESDEVVKSEKETEDALDKNDNEELEISNEFNESQLRTANPSRDISNKLQDVDIKIYDTEERGKLKSVDGEDLGWSISFKAPADIQPGDEFTITLSDNWSLKGIEPDTDFADPIIDENGVVIAEGKRTDRNHIVYTFTENIHDVEEISGNINSHGYDVKEKIKNTQDQTFEISVGDKSNNKTLTVDYGPINVSDNWNANGKSQFISNDEKTGEYKQVFYINPNKDTITASDNHNISFYIDGVYGEDGAWKKLLYPQDNTTVTVNKVSQNETLPDAVYENPVNYDGDSDTDVIYNFNDTGDIVVDFKSQSIDSSYVVTVTSKAPAGIGPYTLLSKGTIYGNPQREENLVLGNGIINRGGDASGTDIKKRGSFQEHHIYQTKKLDGSIVQDDKEDKDVKEGTEKETYKTSKEDREGYKLVKVESTNGGQFNEDGSEKEAAYIADTKQEVTYIYQKEEQPVEKKGSFQEHHIYQTKKLDGSIVQDDKEDKDVKEGTEKETYKTSKEDREGYKLVKVESTNGGQFNEDGSEKEAAYIADTKQEVTYIYQKEEQPVEKKGSFQEHHIYQTKKLDGSIVQDDKEDKDVKEGTEKETYKTSKEDREGYKLVKVESTNGGQFNEDGSEKEAAYIADTKQEVTYIYQKEEQPVEKKGSFQEHHIYQTKKLDGSIVQDDKEDKDVKEGTEKETYKTSKEDREGYKLVKVESTNGGQFNEDGSEKEAAYIADTKQEVTYIYQKEEEEPEVPETPDEPVEEKGSFQEHHVYITKDENGKEITREKVDGKESEGTIHEFYNTGKKEKDGYKFVRTEDAKNTPIVNEDGSESAGNYVPGKKQEITYVYEKTVRKENPTPDEPVEEKGSFQEHHVYITKDENGKEITREKVDGKESEGTIHEFYNTGKKEKDGYKFVRTEDAKNTPIVNEDGSESAGNYVPGKKQEITYVYEKTVKTPVKPSKPENQGVPLTPLEPADSVDPEVSETHEKTEVIKVPRAPQKVEKAITRKSNNKSNNPKTGVGSSAGIVGVAISSILASLGLGKKKKEDEN</sequence>
<evidence type="ECO:0000259" key="11">
    <source>
        <dbReference type="Pfam" id="PF17961"/>
    </source>
</evidence>
<evidence type="ECO:0000259" key="10">
    <source>
        <dbReference type="Pfam" id="PF10425"/>
    </source>
</evidence>
<evidence type="ECO:0008006" key="14">
    <source>
        <dbReference type="Google" id="ProtNLM"/>
    </source>
</evidence>
<feature type="compositionally biased region" description="Basic and acidic residues" evidence="7">
    <location>
        <begin position="882"/>
        <end position="916"/>
    </location>
</feature>
<keyword evidence="5" id="KW-0677">Repeat</keyword>
<evidence type="ECO:0000259" key="9">
    <source>
        <dbReference type="Pfam" id="PF06458"/>
    </source>
</evidence>
<feature type="domain" description="SDR-like Ig" evidence="11">
    <location>
        <begin position="204"/>
        <end position="300"/>
    </location>
</feature>
<dbReference type="GO" id="GO:0007155">
    <property type="term" value="P:cell adhesion"/>
    <property type="evidence" value="ECO:0007669"/>
    <property type="project" value="InterPro"/>
</dbReference>
<feature type="domain" description="MucBP" evidence="9">
    <location>
        <begin position="620"/>
        <end position="679"/>
    </location>
</feature>
<feature type="chain" id="PRO_5017696568" description="LPXTG cell wall anchor domain-containing protein" evidence="8">
    <location>
        <begin position="29"/>
        <end position="1170"/>
    </location>
</feature>
<feature type="signal peptide" evidence="8">
    <location>
        <begin position="1"/>
        <end position="28"/>
    </location>
</feature>
<dbReference type="InterPro" id="IPR011266">
    <property type="entry name" value="Adhesin_Fg-bd_dom_2"/>
</dbReference>
<evidence type="ECO:0000256" key="6">
    <source>
        <dbReference type="ARBA" id="ARBA00023088"/>
    </source>
</evidence>
<evidence type="ECO:0000256" key="3">
    <source>
        <dbReference type="ARBA" id="ARBA00022525"/>
    </source>
</evidence>
<dbReference type="InterPro" id="IPR009459">
    <property type="entry name" value="MucBP_dom"/>
</dbReference>
<evidence type="ECO:0000313" key="12">
    <source>
        <dbReference type="EMBL" id="RGB75144.1"/>
    </source>
</evidence>
<feature type="domain" description="MucBP" evidence="9">
    <location>
        <begin position="527"/>
        <end position="586"/>
    </location>
</feature>
<feature type="region of interest" description="Disordered" evidence="7">
    <location>
        <begin position="702"/>
        <end position="729"/>
    </location>
</feature>
<feature type="region of interest" description="Disordered" evidence="7">
    <location>
        <begin position="522"/>
        <end position="542"/>
    </location>
</feature>
<feature type="region of interest" description="Disordered" evidence="7">
    <location>
        <begin position="974"/>
        <end position="1017"/>
    </location>
</feature>
<feature type="compositionally biased region" description="Basic and acidic residues" evidence="7">
    <location>
        <begin position="106"/>
        <end position="156"/>
    </location>
</feature>
<dbReference type="SUPFAM" id="SSF49401">
    <property type="entry name" value="Bacterial adhesins"/>
    <property type="match status" value="2"/>
</dbReference>
<evidence type="ECO:0000256" key="5">
    <source>
        <dbReference type="ARBA" id="ARBA00022737"/>
    </source>
</evidence>
<feature type="compositionally biased region" description="Polar residues" evidence="7">
    <location>
        <begin position="163"/>
        <end position="178"/>
    </location>
</feature>
<feature type="domain" description="MucBP" evidence="9">
    <location>
        <begin position="806"/>
        <end position="865"/>
    </location>
</feature>
<protein>
    <recommendedName>
        <fullName evidence="14">LPXTG cell wall anchor domain-containing protein</fullName>
    </recommendedName>
</protein>
<dbReference type="InterPro" id="IPR008966">
    <property type="entry name" value="Adhesion_dom_sf"/>
</dbReference>
<feature type="compositionally biased region" description="Basic and acidic residues" evidence="7">
    <location>
        <begin position="1104"/>
        <end position="1126"/>
    </location>
</feature>
<dbReference type="Pfam" id="PF17961">
    <property type="entry name" value="Big_8"/>
    <property type="match status" value="1"/>
</dbReference>
<feature type="compositionally biased region" description="Acidic residues" evidence="7">
    <location>
        <begin position="867"/>
        <end position="881"/>
    </location>
</feature>
<dbReference type="Pfam" id="PF10425">
    <property type="entry name" value="SdrG_C_C"/>
    <property type="match status" value="1"/>
</dbReference>
<name>A0A3E2TGD5_9FIRM</name>
<keyword evidence="13" id="KW-1185">Reference proteome</keyword>
<accession>A0A3E2TGD5</accession>
<keyword evidence="3" id="KW-0964">Secreted</keyword>
<keyword evidence="4 8" id="KW-0732">Signal</keyword>
<dbReference type="OrthoDB" id="1693294at2"/>
<gene>
    <name evidence="12" type="ORF">DXA39_07620</name>
</gene>
<feature type="region of interest" description="Disordered" evidence="7">
    <location>
        <begin position="28"/>
        <end position="178"/>
    </location>
</feature>
<reference evidence="12 13" key="1">
    <citation type="submission" date="2018-08" db="EMBL/GenBank/DDBJ databases">
        <title>A genome reference for cultivated species of the human gut microbiota.</title>
        <authorList>
            <person name="Zou Y."/>
            <person name="Xue W."/>
            <person name="Luo G."/>
        </authorList>
    </citation>
    <scope>NUCLEOTIDE SEQUENCE [LARGE SCALE GENOMIC DNA]</scope>
    <source>
        <strain evidence="12 13">OF01-3</strain>
    </source>
</reference>
<feature type="region of interest" description="Disordered" evidence="7">
    <location>
        <begin position="867"/>
        <end position="916"/>
    </location>
</feature>
<feature type="region of interest" description="Disordered" evidence="7">
    <location>
        <begin position="609"/>
        <end position="636"/>
    </location>
</feature>
<evidence type="ECO:0000313" key="13">
    <source>
        <dbReference type="Proteomes" id="UP000261011"/>
    </source>
</evidence>
<dbReference type="Gene3D" id="2.60.40.1280">
    <property type="match status" value="1"/>
</dbReference>
<comment type="subcellular location">
    <subcellularLocation>
        <location evidence="1">Secreted</location>
        <location evidence="1">Cell wall</location>
        <topology evidence="1">Peptidoglycan-anchor</topology>
    </subcellularLocation>
</comment>
<dbReference type="InterPro" id="IPR011252">
    <property type="entry name" value="Fibrogen-bd_dom1"/>
</dbReference>
<feature type="compositionally biased region" description="Polar residues" evidence="7">
    <location>
        <begin position="1128"/>
        <end position="1138"/>
    </location>
</feature>
<evidence type="ECO:0000256" key="8">
    <source>
        <dbReference type="SAM" id="SignalP"/>
    </source>
</evidence>
<feature type="domain" description="Fibrinogen-binding" evidence="10">
    <location>
        <begin position="328"/>
        <end position="458"/>
    </location>
</feature>
<feature type="compositionally biased region" description="Basic and acidic residues" evidence="7">
    <location>
        <begin position="984"/>
        <end position="1017"/>
    </location>
</feature>
<dbReference type="Pfam" id="PF06458">
    <property type="entry name" value="MucBP"/>
    <property type="match status" value="6"/>
</dbReference>
<feature type="domain" description="MucBP" evidence="9">
    <location>
        <begin position="999"/>
        <end position="1071"/>
    </location>
</feature>
<organism evidence="12 13">
    <name type="scientific">Anaerococcus nagyae</name>
    <dbReference type="NCBI Taxonomy" id="1755241"/>
    <lineage>
        <taxon>Bacteria</taxon>
        <taxon>Bacillati</taxon>
        <taxon>Bacillota</taxon>
        <taxon>Tissierellia</taxon>
        <taxon>Tissierellales</taxon>
        <taxon>Peptoniphilaceae</taxon>
        <taxon>Anaerococcus</taxon>
    </lineage>
</organism>